<dbReference type="InterPro" id="IPR029038">
    <property type="entry name" value="MetRS_Zn"/>
</dbReference>
<evidence type="ECO:0000256" key="15">
    <source>
        <dbReference type="ARBA" id="ARBA00047364"/>
    </source>
</evidence>
<reference evidence="18" key="3">
    <citation type="journal article" date="2023" name="mSystems">
        <title>Charting the Lipopeptidome of Nonpathogenic Pseudomonas.</title>
        <authorList>
            <person name="Cesa-Luna C."/>
            <person name="Geudens N."/>
            <person name="Girard L."/>
            <person name="De Roo V."/>
            <person name="Maklad H.R."/>
            <person name="Martins J.C."/>
            <person name="Hofte M."/>
            <person name="De Mot R."/>
        </authorList>
    </citation>
    <scope>NUCLEOTIDE SEQUENCE</scope>
    <source>
        <strain evidence="18">COR51</strain>
    </source>
</reference>
<keyword evidence="9 16" id="KW-0547">Nucleotide-binding</keyword>
<dbReference type="CDD" id="cd00814">
    <property type="entry name" value="MetRS_core"/>
    <property type="match status" value="1"/>
</dbReference>
<evidence type="ECO:0000256" key="7">
    <source>
        <dbReference type="ARBA" id="ARBA00022598"/>
    </source>
</evidence>
<evidence type="ECO:0000256" key="13">
    <source>
        <dbReference type="ARBA" id="ARBA00022917"/>
    </source>
</evidence>
<accession>A0ABT2V5S0</accession>
<gene>
    <name evidence="16 18" type="primary">metG</name>
    <name evidence="18" type="ORF">OC929_03160</name>
</gene>
<dbReference type="InterPro" id="IPR004495">
    <property type="entry name" value="Met-tRNA-synth_bsu_C"/>
</dbReference>
<dbReference type="Gene3D" id="1.10.730.10">
    <property type="entry name" value="Isoleucyl-tRNA Synthetase, Domain 1"/>
    <property type="match status" value="1"/>
</dbReference>
<reference evidence="18" key="2">
    <citation type="submission" date="2022-09" db="EMBL/GenBank/DDBJ databases">
        <authorList>
            <person name="Cesa-Luna C."/>
            <person name="Girard L."/>
            <person name="Lood C."/>
            <person name="Hofte M."/>
            <person name="De Mot R."/>
        </authorList>
    </citation>
    <scope>NUCLEOTIDE SEQUENCE</scope>
    <source>
        <strain evidence="18">COR51</strain>
    </source>
</reference>
<comment type="caution">
    <text evidence="18">The sequence shown here is derived from an EMBL/GenBank/DDBJ whole genome shotgun (WGS) entry which is preliminary data.</text>
</comment>
<dbReference type="InterPro" id="IPR014758">
    <property type="entry name" value="Met-tRNA_synth"/>
</dbReference>
<dbReference type="InterPro" id="IPR012340">
    <property type="entry name" value="NA-bd_OB-fold"/>
</dbReference>
<keyword evidence="12 16" id="KW-0694">RNA-binding</keyword>
<feature type="binding site" evidence="16">
    <location>
        <position position="148"/>
    </location>
    <ligand>
        <name>Zn(2+)</name>
        <dbReference type="ChEBI" id="CHEBI:29105"/>
    </ligand>
</feature>
<comment type="cofactor">
    <cofactor evidence="16">
        <name>Zn(2+)</name>
        <dbReference type="ChEBI" id="CHEBI:29105"/>
    </cofactor>
    <text evidence="16">Binds 1 zinc ion per subunit.</text>
</comment>
<comment type="function">
    <text evidence="1 16">Is required not only for elongation of protein synthesis but also for the initiation of all mRNA translation through initiator tRNA(fMet) aminoacylation.</text>
</comment>
<dbReference type="CDD" id="cd07957">
    <property type="entry name" value="Anticodon_Ia_Met"/>
    <property type="match status" value="1"/>
</dbReference>
<dbReference type="GO" id="GO:0004825">
    <property type="term" value="F:methionine-tRNA ligase activity"/>
    <property type="evidence" value="ECO:0007669"/>
    <property type="project" value="UniProtKB-EC"/>
</dbReference>
<evidence type="ECO:0000256" key="2">
    <source>
        <dbReference type="ARBA" id="ARBA00004496"/>
    </source>
</evidence>
<evidence type="ECO:0000313" key="18">
    <source>
        <dbReference type="EMBL" id="MCU7237036.1"/>
    </source>
</evidence>
<dbReference type="InterPro" id="IPR014729">
    <property type="entry name" value="Rossmann-like_a/b/a_fold"/>
</dbReference>
<feature type="binding site" evidence="16">
    <location>
        <position position="158"/>
    </location>
    <ligand>
        <name>Zn(2+)</name>
        <dbReference type="ChEBI" id="CHEBI:29105"/>
    </ligand>
</feature>
<feature type="domain" description="TRNA-binding" evidence="17">
    <location>
        <begin position="578"/>
        <end position="680"/>
    </location>
</feature>
<evidence type="ECO:0000256" key="4">
    <source>
        <dbReference type="ARBA" id="ARBA00011738"/>
    </source>
</evidence>
<dbReference type="InterPro" id="IPR002547">
    <property type="entry name" value="tRNA-bd_dom"/>
</dbReference>
<dbReference type="Proteomes" id="UP001139994">
    <property type="component" value="Unassembled WGS sequence"/>
</dbReference>
<dbReference type="InterPro" id="IPR023458">
    <property type="entry name" value="Met-tRNA_ligase_1"/>
</dbReference>
<dbReference type="InterPro" id="IPR001412">
    <property type="entry name" value="aa-tRNA-synth_I_CS"/>
</dbReference>
<dbReference type="HAMAP" id="MF_00098">
    <property type="entry name" value="Met_tRNA_synth_type1"/>
    <property type="match status" value="1"/>
</dbReference>
<dbReference type="SUPFAM" id="SSF47323">
    <property type="entry name" value="Anticodon-binding domain of a subclass of class I aminoacyl-tRNA synthetases"/>
    <property type="match status" value="1"/>
</dbReference>
<keyword evidence="7 16" id="KW-0436">Ligase</keyword>
<evidence type="ECO:0000256" key="14">
    <source>
        <dbReference type="ARBA" id="ARBA00023146"/>
    </source>
</evidence>
<feature type="binding site" evidence="16">
    <location>
        <position position="145"/>
    </location>
    <ligand>
        <name>Zn(2+)</name>
        <dbReference type="ChEBI" id="CHEBI:29105"/>
    </ligand>
</feature>
<dbReference type="PANTHER" id="PTHR45765:SF1">
    <property type="entry name" value="METHIONINE--TRNA LIGASE, CYTOPLASMIC"/>
    <property type="match status" value="1"/>
</dbReference>
<keyword evidence="19" id="KW-1185">Reference proteome</keyword>
<feature type="binding site" evidence="16">
    <location>
        <position position="334"/>
    </location>
    <ligand>
        <name>ATP</name>
        <dbReference type="ChEBI" id="CHEBI:30616"/>
    </ligand>
</feature>
<organism evidence="18 19">
    <name type="scientific">Pseudomonas peradeniyensis</name>
    <dbReference type="NCBI Taxonomy" id="2745488"/>
    <lineage>
        <taxon>Bacteria</taxon>
        <taxon>Pseudomonadati</taxon>
        <taxon>Pseudomonadota</taxon>
        <taxon>Gammaproteobacteria</taxon>
        <taxon>Pseudomonadales</taxon>
        <taxon>Pseudomonadaceae</taxon>
        <taxon>Pseudomonas</taxon>
    </lineage>
</organism>
<comment type="subcellular location">
    <subcellularLocation>
        <location evidence="2 16">Cytoplasm</location>
    </subcellularLocation>
</comment>
<evidence type="ECO:0000256" key="1">
    <source>
        <dbReference type="ARBA" id="ARBA00003314"/>
    </source>
</evidence>
<dbReference type="SUPFAM" id="SSF57770">
    <property type="entry name" value="Methionyl-tRNA synthetase (MetRS), Zn-domain"/>
    <property type="match status" value="1"/>
</dbReference>
<evidence type="ECO:0000259" key="17">
    <source>
        <dbReference type="PROSITE" id="PS50886"/>
    </source>
</evidence>
<dbReference type="CDD" id="cd02800">
    <property type="entry name" value="tRNA_bind_EcMetRS_like"/>
    <property type="match status" value="1"/>
</dbReference>
<keyword evidence="13 16" id="KW-0648">Protein biosynthesis</keyword>
<dbReference type="Gene3D" id="3.40.50.620">
    <property type="entry name" value="HUPs"/>
    <property type="match status" value="1"/>
</dbReference>
<dbReference type="EC" id="6.1.1.10" evidence="16"/>
<evidence type="ECO:0000256" key="10">
    <source>
        <dbReference type="ARBA" id="ARBA00022833"/>
    </source>
</evidence>
<dbReference type="PRINTS" id="PR01041">
    <property type="entry name" value="TRNASYNTHMET"/>
</dbReference>
<dbReference type="RefSeq" id="WP_262950252.1">
    <property type="nucleotide sequence ID" value="NZ_JAOSLA010000002.1"/>
</dbReference>
<comment type="catalytic activity">
    <reaction evidence="15 16">
        <text>tRNA(Met) + L-methionine + ATP = L-methionyl-tRNA(Met) + AMP + diphosphate</text>
        <dbReference type="Rhea" id="RHEA:13481"/>
        <dbReference type="Rhea" id="RHEA-COMP:9667"/>
        <dbReference type="Rhea" id="RHEA-COMP:9698"/>
        <dbReference type="ChEBI" id="CHEBI:30616"/>
        <dbReference type="ChEBI" id="CHEBI:33019"/>
        <dbReference type="ChEBI" id="CHEBI:57844"/>
        <dbReference type="ChEBI" id="CHEBI:78442"/>
        <dbReference type="ChEBI" id="CHEBI:78530"/>
        <dbReference type="ChEBI" id="CHEBI:456215"/>
        <dbReference type="EC" id="6.1.1.10"/>
    </reaction>
</comment>
<feature type="binding site" evidence="16">
    <location>
        <position position="161"/>
    </location>
    <ligand>
        <name>Zn(2+)</name>
        <dbReference type="ChEBI" id="CHEBI:29105"/>
    </ligand>
</feature>
<sequence>MSEPRQILVTSALPYANGSIHLGHMLEYIQTDMWVRFQKLRGNQCIYVCADDAHGSAIMLRAEKEGITPEQLIANVQAEHSADFADFLVDFDNYHSTHSEENRALSSLIYTRLRDAGHIATRSVTQYFDPEKGMFLADRFIKGTCPKCAAEDQYGDNCEKCGATYAPTELKNPKSAISGATPVLRDSQHFFFKLPDFQAMLQQWTRSGTLQDAVANKLAEWLDSGLQEWDISRDAPYFGFEIPGEPGKYFYVWLDAPIGYMASFKNLCDRRPELDFDAFWNEGSKAELYHFIGKDIVNFHALFWPAMLEGAGLRKPTAVNVHGYLTVNGAKMSKSRGTFIKARTYLDHLQPEYLRYYYAAKLGRGVDDLDLNLEDFVQKVNSDLVGKVVNIASRCAGFIHKGNDGVMVAGDAAPELTEAFLAAAPSIAEAYEARDFGRAMREIMALADRANAWIADKAPWSLAKQEGKQDEVQAICAQGINLFRQLVIFLKPVLPLLAADAEAFLNVAPLTWDDHLSRLENHQLNPFKALMSRIEPAKVEAMVAASKEDLLAAEAKAAPAGNGELAKDPLSAEIEFDTFAAVDLRVALIVKAEAVPGADKLLQLTLDIGDERRNVFSGIKSAYPDPSQLEGRLTMMVANLKPRKMRFGVSEGMVMAAGPGGEEIYLLSPDSGAKPGQRIK</sequence>
<keyword evidence="14 16" id="KW-0030">Aminoacyl-tRNA synthetase</keyword>
<dbReference type="NCBIfam" id="TIGR00399">
    <property type="entry name" value="metG_C_term"/>
    <property type="match status" value="1"/>
</dbReference>
<dbReference type="SUPFAM" id="SSF52374">
    <property type="entry name" value="Nucleotidylyl transferase"/>
    <property type="match status" value="1"/>
</dbReference>
<dbReference type="Pfam" id="PF19303">
    <property type="entry name" value="Anticodon_3"/>
    <property type="match status" value="1"/>
</dbReference>
<dbReference type="Pfam" id="PF09334">
    <property type="entry name" value="tRNA-synt_1g"/>
    <property type="match status" value="1"/>
</dbReference>
<dbReference type="NCBIfam" id="TIGR00398">
    <property type="entry name" value="metG"/>
    <property type="match status" value="1"/>
</dbReference>
<dbReference type="NCBIfam" id="NF001100">
    <property type="entry name" value="PRK00133.1"/>
    <property type="match status" value="1"/>
</dbReference>
<keyword evidence="8 16" id="KW-0479">Metal-binding</keyword>
<name>A0ABT2V5S0_9PSED</name>
<dbReference type="EMBL" id="JAOSLA010000002">
    <property type="protein sequence ID" value="MCU7237036.1"/>
    <property type="molecule type" value="Genomic_DNA"/>
</dbReference>
<dbReference type="Pfam" id="PF01588">
    <property type="entry name" value="tRNA_bind"/>
    <property type="match status" value="1"/>
</dbReference>
<reference evidence="18" key="1">
    <citation type="journal article" date="2022" name="Microbiol. Spectr.">
        <title>An Nuclear Magnetic Resonance Fingerprint Matching Approach for the Identification and Structural Re-Evaluation of Pseudomonas Lipopeptides.</title>
        <authorList>
            <person name="De Roo V."/>
            <person name="Verleysen Y."/>
            <person name="Kovacs B."/>
            <person name="De Vleeschouwer M."/>
            <person name="Muangkaew P."/>
            <person name="Girard L."/>
            <person name="Hofte M."/>
            <person name="De Mot R."/>
            <person name="Madder A."/>
            <person name="Geudens N."/>
            <person name="Martins J.C."/>
        </authorList>
    </citation>
    <scope>NUCLEOTIDE SEQUENCE</scope>
    <source>
        <strain evidence="18">COR51</strain>
    </source>
</reference>
<evidence type="ECO:0000256" key="12">
    <source>
        <dbReference type="ARBA" id="ARBA00022884"/>
    </source>
</evidence>
<keyword evidence="10 16" id="KW-0862">Zinc</keyword>
<proteinExistence type="inferred from homology"/>
<comment type="subunit">
    <text evidence="4 16">Homodimer.</text>
</comment>
<keyword evidence="6 16" id="KW-0820">tRNA-binding</keyword>
<evidence type="ECO:0000256" key="8">
    <source>
        <dbReference type="ARBA" id="ARBA00022723"/>
    </source>
</evidence>
<dbReference type="InterPro" id="IPR015413">
    <property type="entry name" value="Methionyl/Leucyl_tRNA_Synth"/>
</dbReference>
<dbReference type="Gene3D" id="2.40.50.140">
    <property type="entry name" value="Nucleic acid-binding proteins"/>
    <property type="match status" value="1"/>
</dbReference>
<dbReference type="PROSITE" id="PS50886">
    <property type="entry name" value="TRBD"/>
    <property type="match status" value="1"/>
</dbReference>
<evidence type="ECO:0000256" key="16">
    <source>
        <dbReference type="HAMAP-Rule" id="MF_00098"/>
    </source>
</evidence>
<evidence type="ECO:0000256" key="3">
    <source>
        <dbReference type="ARBA" id="ARBA00008258"/>
    </source>
</evidence>
<protein>
    <recommendedName>
        <fullName evidence="16">Methionine--tRNA ligase</fullName>
        <ecNumber evidence="16">6.1.1.10</ecNumber>
    </recommendedName>
    <alternativeName>
        <fullName evidence="16">Methionyl-tRNA synthetase</fullName>
        <shortName evidence="16">MetRS</shortName>
    </alternativeName>
</protein>
<keyword evidence="5 16" id="KW-0963">Cytoplasm</keyword>
<comment type="similarity">
    <text evidence="3 16">Belongs to the class-I aminoacyl-tRNA synthetase family. MetG type 1 subfamily.</text>
</comment>
<dbReference type="SUPFAM" id="SSF50249">
    <property type="entry name" value="Nucleic acid-binding proteins"/>
    <property type="match status" value="1"/>
</dbReference>
<feature type="short sequence motif" description="'KMSKS' region" evidence="16">
    <location>
        <begin position="331"/>
        <end position="335"/>
    </location>
</feature>
<keyword evidence="11 16" id="KW-0067">ATP-binding</keyword>
<evidence type="ECO:0000313" key="19">
    <source>
        <dbReference type="Proteomes" id="UP001139994"/>
    </source>
</evidence>
<feature type="short sequence motif" description="'HIGH' region" evidence="16">
    <location>
        <begin position="14"/>
        <end position="24"/>
    </location>
</feature>
<dbReference type="InterPro" id="IPR033911">
    <property type="entry name" value="MetRS_core"/>
</dbReference>
<dbReference type="PROSITE" id="PS00178">
    <property type="entry name" value="AA_TRNA_LIGASE_I"/>
    <property type="match status" value="1"/>
</dbReference>
<dbReference type="InterPro" id="IPR009080">
    <property type="entry name" value="tRNAsynth_Ia_anticodon-bd"/>
</dbReference>
<evidence type="ECO:0000256" key="9">
    <source>
        <dbReference type="ARBA" id="ARBA00022741"/>
    </source>
</evidence>
<dbReference type="PANTHER" id="PTHR45765">
    <property type="entry name" value="METHIONINE--TRNA LIGASE"/>
    <property type="match status" value="1"/>
</dbReference>
<dbReference type="Gene3D" id="2.20.28.20">
    <property type="entry name" value="Methionyl-tRNA synthetase, Zn-domain"/>
    <property type="match status" value="1"/>
</dbReference>
<evidence type="ECO:0000256" key="5">
    <source>
        <dbReference type="ARBA" id="ARBA00022490"/>
    </source>
</evidence>
<dbReference type="InterPro" id="IPR041872">
    <property type="entry name" value="Anticodon_Met"/>
</dbReference>
<evidence type="ECO:0000256" key="6">
    <source>
        <dbReference type="ARBA" id="ARBA00022555"/>
    </source>
</evidence>
<evidence type="ECO:0000256" key="11">
    <source>
        <dbReference type="ARBA" id="ARBA00022840"/>
    </source>
</evidence>